<feature type="transmembrane region" description="Helical" evidence="1">
    <location>
        <begin position="398"/>
        <end position="416"/>
    </location>
</feature>
<dbReference type="AlphaFoldDB" id="A0A1F5ZFM4"/>
<feature type="transmembrane region" description="Helical" evidence="1">
    <location>
        <begin position="814"/>
        <end position="832"/>
    </location>
</feature>
<reference evidence="2 3" key="1">
    <citation type="journal article" date="2016" name="Nat. Commun.">
        <title>Thousands of microbial genomes shed light on interconnected biogeochemical processes in an aquifer system.</title>
        <authorList>
            <person name="Anantharaman K."/>
            <person name="Brown C.T."/>
            <person name="Hug L.A."/>
            <person name="Sharon I."/>
            <person name="Castelle C.J."/>
            <person name="Probst A.J."/>
            <person name="Thomas B.C."/>
            <person name="Singh A."/>
            <person name="Wilkins M.J."/>
            <person name="Karaoz U."/>
            <person name="Brodie E.L."/>
            <person name="Williams K.H."/>
            <person name="Hubbard S.S."/>
            <person name="Banfield J.F."/>
        </authorList>
    </citation>
    <scope>NUCLEOTIDE SEQUENCE [LARGE SCALE GENOMIC DNA]</scope>
</reference>
<feature type="transmembrane region" description="Helical" evidence="1">
    <location>
        <begin position="839"/>
        <end position="859"/>
    </location>
</feature>
<dbReference type="STRING" id="1798370.A2Z00_02290"/>
<feature type="transmembrane region" description="Helical" evidence="1">
    <location>
        <begin position="71"/>
        <end position="94"/>
    </location>
</feature>
<dbReference type="PANTHER" id="PTHR37422:SF13">
    <property type="entry name" value="LIPOPOLYSACCHARIDE BIOSYNTHESIS PROTEIN PA4999-RELATED"/>
    <property type="match status" value="1"/>
</dbReference>
<feature type="transmembrane region" description="Helical" evidence="1">
    <location>
        <begin position="865"/>
        <end position="881"/>
    </location>
</feature>
<dbReference type="Proteomes" id="UP000177268">
    <property type="component" value="Unassembled WGS sequence"/>
</dbReference>
<evidence type="ECO:0008006" key="4">
    <source>
        <dbReference type="Google" id="ProtNLM"/>
    </source>
</evidence>
<evidence type="ECO:0000313" key="2">
    <source>
        <dbReference type="EMBL" id="OGG11289.1"/>
    </source>
</evidence>
<keyword evidence="1" id="KW-0812">Transmembrane</keyword>
<feature type="transmembrane region" description="Helical" evidence="1">
    <location>
        <begin position="100"/>
        <end position="123"/>
    </location>
</feature>
<dbReference type="PANTHER" id="PTHR37422">
    <property type="entry name" value="TEICHURONIC ACID BIOSYNTHESIS PROTEIN TUAE"/>
    <property type="match status" value="1"/>
</dbReference>
<feature type="transmembrane region" description="Helical" evidence="1">
    <location>
        <begin position="193"/>
        <end position="211"/>
    </location>
</feature>
<feature type="transmembrane region" description="Helical" evidence="1">
    <location>
        <begin position="479"/>
        <end position="497"/>
    </location>
</feature>
<feature type="transmembrane region" description="Helical" evidence="1">
    <location>
        <begin position="454"/>
        <end position="473"/>
    </location>
</feature>
<feature type="transmembrane region" description="Helical" evidence="1">
    <location>
        <begin position="615"/>
        <end position="634"/>
    </location>
</feature>
<evidence type="ECO:0000256" key="1">
    <source>
        <dbReference type="SAM" id="Phobius"/>
    </source>
</evidence>
<name>A0A1F5ZFM4_9BACT</name>
<feature type="transmembrane region" description="Helical" evidence="1">
    <location>
        <begin position="218"/>
        <end position="246"/>
    </location>
</feature>
<feature type="transmembrane region" description="Helical" evidence="1">
    <location>
        <begin position="752"/>
        <end position="770"/>
    </location>
</feature>
<feature type="transmembrane region" description="Helical" evidence="1">
    <location>
        <begin position="40"/>
        <end position="59"/>
    </location>
</feature>
<evidence type="ECO:0000313" key="3">
    <source>
        <dbReference type="Proteomes" id="UP000177268"/>
    </source>
</evidence>
<organism evidence="2 3">
    <name type="scientific">Candidatus Gottesmanbacteria bacterium RBG_13_45_10</name>
    <dbReference type="NCBI Taxonomy" id="1798370"/>
    <lineage>
        <taxon>Bacteria</taxon>
        <taxon>Candidatus Gottesmaniibacteriota</taxon>
    </lineage>
</organism>
<feature type="transmembrane region" description="Helical" evidence="1">
    <location>
        <begin position="715"/>
        <end position="732"/>
    </location>
</feature>
<keyword evidence="1" id="KW-1133">Transmembrane helix</keyword>
<comment type="caution">
    <text evidence="2">The sequence shown here is derived from an EMBL/GenBank/DDBJ whole genome shotgun (WGS) entry which is preliminary data.</text>
</comment>
<feature type="transmembrane region" description="Helical" evidence="1">
    <location>
        <begin position="422"/>
        <end position="442"/>
    </location>
</feature>
<feature type="transmembrane region" description="Helical" evidence="1">
    <location>
        <begin position="640"/>
        <end position="661"/>
    </location>
</feature>
<feature type="transmembrane region" description="Helical" evidence="1">
    <location>
        <begin position="782"/>
        <end position="802"/>
    </location>
</feature>
<gene>
    <name evidence="2" type="ORF">A2Z00_02290</name>
</gene>
<accession>A0A1F5ZFM4</accession>
<feature type="transmembrane region" description="Helical" evidence="1">
    <location>
        <begin position="12"/>
        <end position="28"/>
    </location>
</feature>
<feature type="transmembrane region" description="Helical" evidence="1">
    <location>
        <begin position="258"/>
        <end position="277"/>
    </location>
</feature>
<proteinExistence type="predicted"/>
<feature type="transmembrane region" description="Helical" evidence="1">
    <location>
        <begin position="518"/>
        <end position="541"/>
    </location>
</feature>
<sequence>MNRLLDWITKRFELICLIFFLAFIPLYPKLPLVHVIRTWVYVRAEDIFAAVAIGIFVLMQIRTKRLPRSWLTWPIIFYWGAGLITLIISILFIGPHLRDFFPHLAVLHYLRRIEYMMFFFLAYSAITKNKSSLRIIIWVLACTAGLVFLYGLGQKFLGFPAYLTMNEEFAKGIPLRLPPTARIPSTFGGHYDLAAFLVLMLPIFGSLIFGVKHIWQKIAFLVVAVASLVLLLFTASRVSFGVYLIATSCMLFMQKKRLLIVPVIIGSIVLLNFVSGASERFYKTFRFSNVIVDLSSGKPIGTLDSLEGTKALLENSQSPAIENLPHGSEFLNVPQANGGKQVKTVEIVSNKDLATGSGEIATISGSFLIQKALVYDISLTTRLQGEWPLAITAFKRDVLFGSGFSTLSVATDGDYIRMLGETGLIGTIAFLGILLTAFILFYKKKDTLSSLERSFVIGFFAGLIGLLFNAILIDVFEASKVAFVFWLLLGIAVGILSNDGQHPYAYLRMIWTVLRHKVTYVIYLFLFVILTQLRTLSWYFIGDDFTWLRWAAQSSMGDIVGYFTHASGFFYRPLPKLWYFVLYSVFWLKASTYHFFSLVLLASATSLLYIIMRRFNVRTIIALSLCILFSVLAIHHENIYWISGQSSLLAAVLLYASIALWQRLWTTKIRFAAGFHALAYVFLLGSMMSYDGMLVAPAIVYLVGYFIYKRTNRTFFPILILIPLYWVLRLWSGALLPSGDYGYKLSTLPINVFANGVGYLLAIPFGPRVVEFMDMIRGSLRGYRYPLIGIAVFAIAMIGIILRKARVSWREMPASLVWFICTAIALAAYVGLGGMAERYAFIASGFFILSIAVGIESFWKLNVRWIWKTIAIVIFAGLFYWNTTELIRLQNDWQRASEISQQTILKIRQQFFPLYGEKSFIFINMPIRYGRAWVFPTGLTDALWHMFRLNDYAYTIRTANSIDEAFQYPVGTTTREVLIFENYKLRRVVKELITVPVTDTNDGKK</sequence>
<keyword evidence="1" id="KW-0472">Membrane</keyword>
<dbReference type="InterPro" id="IPR051533">
    <property type="entry name" value="WaaL-like"/>
</dbReference>
<protein>
    <recommendedName>
        <fullName evidence="4">Glycosyltransferase RgtA/B/C/D-like domain-containing protein</fullName>
    </recommendedName>
</protein>
<dbReference type="EMBL" id="MFIZ01000033">
    <property type="protein sequence ID" value="OGG11289.1"/>
    <property type="molecule type" value="Genomic_DNA"/>
</dbReference>
<feature type="transmembrane region" description="Helical" evidence="1">
    <location>
        <begin position="577"/>
        <end position="603"/>
    </location>
</feature>
<feature type="transmembrane region" description="Helical" evidence="1">
    <location>
        <begin position="135"/>
        <end position="153"/>
    </location>
</feature>
<feature type="transmembrane region" description="Helical" evidence="1">
    <location>
        <begin position="692"/>
        <end position="708"/>
    </location>
</feature>